<gene>
    <name evidence="2" type="ORF">S12H4_15866</name>
</gene>
<dbReference type="AlphaFoldDB" id="X1S630"/>
<feature type="compositionally biased region" description="Basic and acidic residues" evidence="1">
    <location>
        <begin position="30"/>
        <end position="46"/>
    </location>
</feature>
<comment type="caution">
    <text evidence="2">The sequence shown here is derived from an EMBL/GenBank/DDBJ whole genome shotgun (WGS) entry which is preliminary data.</text>
</comment>
<feature type="region of interest" description="Disordered" evidence="1">
    <location>
        <begin position="26"/>
        <end position="46"/>
    </location>
</feature>
<reference evidence="2" key="1">
    <citation type="journal article" date="2014" name="Front. Microbiol.">
        <title>High frequency of phylogenetically diverse reductive dehalogenase-homologous genes in deep subseafloor sedimentary metagenomes.</title>
        <authorList>
            <person name="Kawai M."/>
            <person name="Futagami T."/>
            <person name="Toyoda A."/>
            <person name="Takaki Y."/>
            <person name="Nishi S."/>
            <person name="Hori S."/>
            <person name="Arai W."/>
            <person name="Tsubouchi T."/>
            <person name="Morono Y."/>
            <person name="Uchiyama I."/>
            <person name="Ito T."/>
            <person name="Fujiyama A."/>
            <person name="Inagaki F."/>
            <person name="Takami H."/>
        </authorList>
    </citation>
    <scope>NUCLEOTIDE SEQUENCE</scope>
    <source>
        <strain evidence="2">Expedition CK06-06</strain>
    </source>
</reference>
<organism evidence="2">
    <name type="scientific">marine sediment metagenome</name>
    <dbReference type="NCBI Taxonomy" id="412755"/>
    <lineage>
        <taxon>unclassified sequences</taxon>
        <taxon>metagenomes</taxon>
        <taxon>ecological metagenomes</taxon>
    </lineage>
</organism>
<feature type="non-terminal residue" evidence="2">
    <location>
        <position position="1"/>
    </location>
</feature>
<dbReference type="EMBL" id="BARW01007650">
    <property type="protein sequence ID" value="GAI74561.1"/>
    <property type="molecule type" value="Genomic_DNA"/>
</dbReference>
<evidence type="ECO:0000256" key="1">
    <source>
        <dbReference type="SAM" id="MobiDB-lite"/>
    </source>
</evidence>
<protein>
    <submittedName>
        <fullName evidence="2">Uncharacterized protein</fullName>
    </submittedName>
</protein>
<name>X1S630_9ZZZZ</name>
<proteinExistence type="predicted"/>
<sequence length="46" mass="5220">LVRGDPAKDGRAGYCDSEEEYQICHSPQKHISDTDQTHTKEGWMKA</sequence>
<evidence type="ECO:0000313" key="2">
    <source>
        <dbReference type="EMBL" id="GAI74561.1"/>
    </source>
</evidence>
<accession>X1S630</accession>